<dbReference type="EMBL" id="WELI01000006">
    <property type="protein sequence ID" value="KAB7729390.1"/>
    <property type="molecule type" value="Genomic_DNA"/>
</dbReference>
<dbReference type="AlphaFoldDB" id="A0A7J5TXP6"/>
<evidence type="ECO:0008006" key="3">
    <source>
        <dbReference type="Google" id="ProtNLM"/>
    </source>
</evidence>
<sequence>MGGLFGRVVSGNNLNEVVENRTNLSVQTLNGVRLSKRVAVGGLVGLDWYTGALLTPVGVGARYQFTRPSDQNLSAFVSADAGYGFSWFDKSSTGYIVRGGLMLNPGVGIRLGKPGRGGFTVTFSYKRQEAQVEKPLRWGEIKRDETRIYNRLSIRVGVSL</sequence>
<reference evidence="1 2" key="1">
    <citation type="submission" date="2019-10" db="EMBL/GenBank/DDBJ databases">
        <title>Rudanella paleaurantiibacter sp. nov., isolated from sludge.</title>
        <authorList>
            <person name="Xu S.Q."/>
        </authorList>
    </citation>
    <scope>NUCLEOTIDE SEQUENCE [LARGE SCALE GENOMIC DNA]</scope>
    <source>
        <strain evidence="1 2">HX-22-17</strain>
    </source>
</reference>
<accession>A0A7J5TXP6</accession>
<proteinExistence type="predicted"/>
<gene>
    <name evidence="1" type="ORF">F5984_15260</name>
</gene>
<organism evidence="1 2">
    <name type="scientific">Rudanella paleaurantiibacter</name>
    <dbReference type="NCBI Taxonomy" id="2614655"/>
    <lineage>
        <taxon>Bacteria</taxon>
        <taxon>Pseudomonadati</taxon>
        <taxon>Bacteroidota</taxon>
        <taxon>Cytophagia</taxon>
        <taxon>Cytophagales</taxon>
        <taxon>Cytophagaceae</taxon>
        <taxon>Rudanella</taxon>
    </lineage>
</organism>
<evidence type="ECO:0000313" key="1">
    <source>
        <dbReference type="EMBL" id="KAB7729390.1"/>
    </source>
</evidence>
<evidence type="ECO:0000313" key="2">
    <source>
        <dbReference type="Proteomes" id="UP000488299"/>
    </source>
</evidence>
<protein>
    <recommendedName>
        <fullName evidence="3">Outer membrane beta-barrel protein</fullName>
    </recommendedName>
</protein>
<keyword evidence="2" id="KW-1185">Reference proteome</keyword>
<comment type="caution">
    <text evidence="1">The sequence shown here is derived from an EMBL/GenBank/DDBJ whole genome shotgun (WGS) entry which is preliminary data.</text>
</comment>
<name>A0A7J5TXP6_9BACT</name>
<dbReference type="Proteomes" id="UP000488299">
    <property type="component" value="Unassembled WGS sequence"/>
</dbReference>